<dbReference type="AlphaFoldDB" id="A0A8C4LGH5"/>
<protein>
    <recommendedName>
        <fullName evidence="11">G-protein coupled receptors family 1 profile domain-containing protein</fullName>
    </recommendedName>
</protein>
<evidence type="ECO:0000256" key="8">
    <source>
        <dbReference type="ARBA" id="ARBA00023170"/>
    </source>
</evidence>
<sequence>LELKEMENQTVVTAFIFLGFSNHLELQGLVISLVFWIIYLITLLGNAFILTVIRVNPALHTPIYYFLHNFSFLDICYSSTTILVMLVKFFQEKKTISYERPISQIFFVGVLLSTVTYDCYVAICHLLQYLPLVSLMVCVYLLTGTWLCGLENSVAHTVLAATLTLCGQNQIRHFLCDIPFFLELSCSDTFLKQSVLHVASAAIGLSPCLFTVVSYTLNISAILRIPSAQDRSKAFSSCATHLSMVVVFFGMTNFNYDRPREGYNLDVDILVSVLRNKETQGALRNLAGEGGLSRNISE</sequence>
<keyword evidence="13" id="KW-1185">Reference proteome</keyword>
<proteinExistence type="predicted"/>
<keyword evidence="5 10" id="KW-1133">Transmembrane helix</keyword>
<evidence type="ECO:0000256" key="2">
    <source>
        <dbReference type="ARBA" id="ARBA00022475"/>
    </source>
</evidence>
<reference evidence="12 13" key="1">
    <citation type="journal article" date="2020" name="Nat. Commun.">
        <title>Donkey genomes provide new insights into domestication and selection for coat color.</title>
        <authorList>
            <person name="Wang"/>
            <person name="C."/>
            <person name="Li"/>
            <person name="H."/>
            <person name="Guo"/>
            <person name="Y."/>
            <person name="Huang"/>
            <person name="J."/>
            <person name="Sun"/>
            <person name="Y."/>
            <person name="Min"/>
            <person name="J."/>
            <person name="Wang"/>
            <person name="J."/>
            <person name="Fang"/>
            <person name="X."/>
            <person name="Zhao"/>
            <person name="Z."/>
            <person name="Wang"/>
            <person name="S."/>
            <person name="Zhang"/>
            <person name="Y."/>
            <person name="Liu"/>
            <person name="Q."/>
            <person name="Jiang"/>
            <person name="Q."/>
            <person name="Wang"/>
            <person name="X."/>
            <person name="Guo"/>
            <person name="Y."/>
            <person name="Yang"/>
            <person name="C."/>
            <person name="Wang"/>
            <person name="Y."/>
            <person name="Tian"/>
            <person name="F."/>
            <person name="Zhuang"/>
            <person name="G."/>
            <person name="Fan"/>
            <person name="Y."/>
            <person name="Gao"/>
            <person name="Q."/>
            <person name="Li"/>
            <person name="Y."/>
            <person name="Ju"/>
            <person name="Z."/>
            <person name="Li"/>
            <person name="J."/>
            <person name="Li"/>
            <person name="R."/>
            <person name="Hou"/>
            <person name="M."/>
            <person name="Yang"/>
            <person name="G."/>
            <person name="Liu"/>
            <person name="G."/>
            <person name="Liu"/>
            <person name="W."/>
            <person name="Guo"/>
            <person name="J."/>
            <person name="Pan"/>
            <person name="S."/>
            <person name="Fan"/>
            <person name="G."/>
            <person name="Zhang"/>
            <person name="W."/>
            <person name="Zhang"/>
            <person name="R."/>
            <person name="Yu"/>
            <person name="J."/>
            <person name="Zhang"/>
            <person name="X."/>
            <person name="Yin"/>
            <person name="Q."/>
            <person name="Ji"/>
            <person name="C."/>
            <person name="Jin"/>
            <person name="Y."/>
            <person name="Yue"/>
            <person name="G."/>
            <person name="Liu"/>
            <person name="M."/>
            <person name="Xu"/>
            <person name="J."/>
            <person name="Liu"/>
            <person name="S."/>
            <person name="Jordana"/>
            <person name="J."/>
            <person name="Noce"/>
            <person name="A."/>
            <person name="Amills"/>
            <person name="M."/>
            <person name="Wu"/>
            <person name="D.D."/>
            <person name="Li"/>
            <person name="S."/>
            <person name="Zhou"/>
            <person name="X. and Zhong"/>
            <person name="J."/>
        </authorList>
    </citation>
    <scope>NUCLEOTIDE SEQUENCE [LARGE SCALE GENOMIC DNA]</scope>
</reference>
<comment type="subcellular location">
    <subcellularLocation>
        <location evidence="1">Cell membrane</location>
        <topology evidence="1">Multi-pass membrane protein</topology>
    </subcellularLocation>
</comment>
<keyword evidence="8" id="KW-0675">Receptor</keyword>
<reference evidence="12" key="2">
    <citation type="submission" date="2025-08" db="UniProtKB">
        <authorList>
            <consortium name="Ensembl"/>
        </authorList>
    </citation>
    <scope>IDENTIFICATION</scope>
</reference>
<dbReference type="GO" id="GO:0004984">
    <property type="term" value="F:olfactory receptor activity"/>
    <property type="evidence" value="ECO:0007669"/>
    <property type="project" value="InterPro"/>
</dbReference>
<name>A0A8C4LGH5_EQUAS</name>
<dbReference type="Pfam" id="PF13853">
    <property type="entry name" value="7tm_4"/>
    <property type="match status" value="1"/>
</dbReference>
<dbReference type="PROSITE" id="PS50262">
    <property type="entry name" value="G_PROTEIN_RECEP_F1_2"/>
    <property type="match status" value="1"/>
</dbReference>
<evidence type="ECO:0000256" key="6">
    <source>
        <dbReference type="ARBA" id="ARBA00023040"/>
    </source>
</evidence>
<evidence type="ECO:0000313" key="12">
    <source>
        <dbReference type="Ensembl" id="ENSEASP00005010384.2"/>
    </source>
</evidence>
<dbReference type="GO" id="GO:0004930">
    <property type="term" value="F:G protein-coupled receptor activity"/>
    <property type="evidence" value="ECO:0007669"/>
    <property type="project" value="UniProtKB-KW"/>
</dbReference>
<feature type="transmembrane region" description="Helical" evidence="10">
    <location>
        <begin position="29"/>
        <end position="53"/>
    </location>
</feature>
<evidence type="ECO:0000256" key="4">
    <source>
        <dbReference type="ARBA" id="ARBA00022725"/>
    </source>
</evidence>
<keyword evidence="6" id="KW-0297">G-protein coupled receptor</keyword>
<evidence type="ECO:0000256" key="3">
    <source>
        <dbReference type="ARBA" id="ARBA00022692"/>
    </source>
</evidence>
<dbReference type="Ensembl" id="ENSEAST00005011302.2">
    <property type="protein sequence ID" value="ENSEASP00005010384.2"/>
    <property type="gene ID" value="ENSEASG00005007370.2"/>
</dbReference>
<keyword evidence="9" id="KW-0807">Transducer</keyword>
<dbReference type="GO" id="GO:0005886">
    <property type="term" value="C:plasma membrane"/>
    <property type="evidence" value="ECO:0007669"/>
    <property type="project" value="UniProtKB-SubCell"/>
</dbReference>
<reference evidence="12" key="3">
    <citation type="submission" date="2025-09" db="UniProtKB">
        <authorList>
            <consortium name="Ensembl"/>
        </authorList>
    </citation>
    <scope>IDENTIFICATION</scope>
</reference>
<feature type="transmembrane region" description="Helical" evidence="10">
    <location>
        <begin position="102"/>
        <end position="123"/>
    </location>
</feature>
<feature type="transmembrane region" description="Helical" evidence="10">
    <location>
        <begin position="129"/>
        <end position="150"/>
    </location>
</feature>
<feature type="domain" description="G-protein coupled receptors family 1 profile" evidence="11">
    <location>
        <begin position="45"/>
        <end position="249"/>
    </location>
</feature>
<feature type="transmembrane region" description="Helical" evidence="10">
    <location>
        <begin position="195"/>
        <end position="217"/>
    </location>
</feature>
<dbReference type="Proteomes" id="UP000694387">
    <property type="component" value="Chromosome 25"/>
</dbReference>
<dbReference type="PRINTS" id="PR00245">
    <property type="entry name" value="OLFACTORYR"/>
</dbReference>
<dbReference type="InterPro" id="IPR050516">
    <property type="entry name" value="Olfactory_GPCR"/>
</dbReference>
<dbReference type="FunFam" id="1.20.1070.10:FF:000015">
    <property type="entry name" value="Olfactory receptor"/>
    <property type="match status" value="1"/>
</dbReference>
<organism evidence="12 13">
    <name type="scientific">Equus asinus</name>
    <name type="common">Donkey</name>
    <name type="synonym">Equus africanus asinus</name>
    <dbReference type="NCBI Taxonomy" id="9793"/>
    <lineage>
        <taxon>Eukaryota</taxon>
        <taxon>Metazoa</taxon>
        <taxon>Chordata</taxon>
        <taxon>Craniata</taxon>
        <taxon>Vertebrata</taxon>
        <taxon>Euteleostomi</taxon>
        <taxon>Mammalia</taxon>
        <taxon>Eutheria</taxon>
        <taxon>Laurasiatheria</taxon>
        <taxon>Perissodactyla</taxon>
        <taxon>Equidae</taxon>
        <taxon>Equus</taxon>
    </lineage>
</organism>
<evidence type="ECO:0000256" key="5">
    <source>
        <dbReference type="ARBA" id="ARBA00022989"/>
    </source>
</evidence>
<evidence type="ECO:0000313" key="13">
    <source>
        <dbReference type="Proteomes" id="UP000694387"/>
    </source>
</evidence>
<dbReference type="GeneTree" id="ENSGT01140000282524"/>
<evidence type="ECO:0000256" key="10">
    <source>
        <dbReference type="SAM" id="Phobius"/>
    </source>
</evidence>
<feature type="transmembrane region" description="Helical" evidence="10">
    <location>
        <begin position="65"/>
        <end position="90"/>
    </location>
</feature>
<dbReference type="InterPro" id="IPR017452">
    <property type="entry name" value="GPCR_Rhodpsn_7TM"/>
</dbReference>
<keyword evidence="3 10" id="KW-0812">Transmembrane</keyword>
<keyword evidence="7 10" id="KW-0472">Membrane</keyword>
<evidence type="ECO:0000256" key="1">
    <source>
        <dbReference type="ARBA" id="ARBA00004651"/>
    </source>
</evidence>
<dbReference type="PANTHER" id="PTHR26452">
    <property type="entry name" value="OLFACTORY RECEPTOR"/>
    <property type="match status" value="1"/>
</dbReference>
<accession>A0A8C4LGH5</accession>
<evidence type="ECO:0000259" key="11">
    <source>
        <dbReference type="PROSITE" id="PS50262"/>
    </source>
</evidence>
<evidence type="ECO:0000256" key="7">
    <source>
        <dbReference type="ARBA" id="ARBA00023136"/>
    </source>
</evidence>
<dbReference type="Gene3D" id="1.20.1070.10">
    <property type="entry name" value="Rhodopsin 7-helix transmembrane proteins"/>
    <property type="match status" value="1"/>
</dbReference>
<dbReference type="SUPFAM" id="SSF81321">
    <property type="entry name" value="Family A G protein-coupled receptor-like"/>
    <property type="match status" value="1"/>
</dbReference>
<evidence type="ECO:0000256" key="9">
    <source>
        <dbReference type="ARBA" id="ARBA00023224"/>
    </source>
</evidence>
<keyword evidence="4" id="KW-0552">Olfaction</keyword>
<keyword evidence="2" id="KW-1003">Cell membrane</keyword>
<feature type="transmembrane region" description="Helical" evidence="10">
    <location>
        <begin position="238"/>
        <end position="256"/>
    </location>
</feature>
<dbReference type="InterPro" id="IPR000725">
    <property type="entry name" value="Olfact_rcpt"/>
</dbReference>
<keyword evidence="4" id="KW-0716">Sensory transduction</keyword>